<gene>
    <name evidence="1" type="ORF">N7469_007953</name>
</gene>
<evidence type="ECO:0000313" key="1">
    <source>
        <dbReference type="EMBL" id="KAJ5224450.1"/>
    </source>
</evidence>
<comment type="caution">
    <text evidence="1">The sequence shown here is derived from an EMBL/GenBank/DDBJ whole genome shotgun (WGS) entry which is preliminary data.</text>
</comment>
<name>A0A9W9TKE6_PENCI</name>
<accession>A0A9W9TKE6</accession>
<sequence>MHQTNARKGDLAQALDAMLLQQALAVCAMTSHPWCWVCASKSSPLALLVRGAKTIRGDKDIWICQPDNANAAY</sequence>
<dbReference type="RefSeq" id="XP_056498422.1">
    <property type="nucleotide sequence ID" value="XM_056646871.1"/>
</dbReference>
<dbReference type="Proteomes" id="UP001147733">
    <property type="component" value="Unassembled WGS sequence"/>
</dbReference>
<evidence type="ECO:0000313" key="2">
    <source>
        <dbReference type="Proteomes" id="UP001147733"/>
    </source>
</evidence>
<protein>
    <submittedName>
        <fullName evidence="1">Uncharacterized protein</fullName>
    </submittedName>
</protein>
<keyword evidence="2" id="KW-1185">Reference proteome</keyword>
<reference evidence="1" key="2">
    <citation type="journal article" date="2023" name="IMA Fungus">
        <title>Comparative genomic study of the Penicillium genus elucidates a diverse pangenome and 15 lateral gene transfer events.</title>
        <authorList>
            <person name="Petersen C."/>
            <person name="Sorensen T."/>
            <person name="Nielsen M.R."/>
            <person name="Sondergaard T.E."/>
            <person name="Sorensen J.L."/>
            <person name="Fitzpatrick D.A."/>
            <person name="Frisvad J.C."/>
            <person name="Nielsen K.L."/>
        </authorList>
    </citation>
    <scope>NUCLEOTIDE SEQUENCE</scope>
    <source>
        <strain evidence="1">IBT 23319</strain>
    </source>
</reference>
<proteinExistence type="predicted"/>
<organism evidence="1 2">
    <name type="scientific">Penicillium citrinum</name>
    <dbReference type="NCBI Taxonomy" id="5077"/>
    <lineage>
        <taxon>Eukaryota</taxon>
        <taxon>Fungi</taxon>
        <taxon>Dikarya</taxon>
        <taxon>Ascomycota</taxon>
        <taxon>Pezizomycotina</taxon>
        <taxon>Eurotiomycetes</taxon>
        <taxon>Eurotiomycetidae</taxon>
        <taxon>Eurotiales</taxon>
        <taxon>Aspergillaceae</taxon>
        <taxon>Penicillium</taxon>
    </lineage>
</organism>
<dbReference type="EMBL" id="JAPQKT010000007">
    <property type="protein sequence ID" value="KAJ5224450.1"/>
    <property type="molecule type" value="Genomic_DNA"/>
</dbReference>
<dbReference type="GeneID" id="81386038"/>
<dbReference type="AlphaFoldDB" id="A0A9W9TKE6"/>
<reference evidence="1" key="1">
    <citation type="submission" date="2022-11" db="EMBL/GenBank/DDBJ databases">
        <authorList>
            <person name="Petersen C."/>
        </authorList>
    </citation>
    <scope>NUCLEOTIDE SEQUENCE</scope>
    <source>
        <strain evidence="1">IBT 23319</strain>
    </source>
</reference>